<keyword evidence="2" id="KW-1185">Reference proteome</keyword>
<comment type="caution">
    <text evidence="1">The sequence shown here is derived from an EMBL/GenBank/DDBJ whole genome shotgun (WGS) entry which is preliminary data.</text>
</comment>
<accession>A0AAD7IC72</accession>
<name>A0AAD7IC72_9AGAR</name>
<sequence length="83" mass="9641">VKFTNYLLPSVYQSITVKTGSKSRVEKAYTFPDLGEPWWSTYRYQLEAFVNKVKGRPTHAWVTKEDSIENMEVIESVYAKVGF</sequence>
<dbReference type="Proteomes" id="UP001215598">
    <property type="component" value="Unassembled WGS sequence"/>
</dbReference>
<evidence type="ECO:0000313" key="2">
    <source>
        <dbReference type="Proteomes" id="UP001215598"/>
    </source>
</evidence>
<dbReference type="EMBL" id="JARKIB010000105">
    <property type="protein sequence ID" value="KAJ7739835.1"/>
    <property type="molecule type" value="Genomic_DNA"/>
</dbReference>
<feature type="non-terminal residue" evidence="1">
    <location>
        <position position="1"/>
    </location>
</feature>
<proteinExistence type="predicted"/>
<protein>
    <submittedName>
        <fullName evidence="1">Uncharacterized protein</fullName>
    </submittedName>
</protein>
<gene>
    <name evidence="1" type="ORF">B0H16DRAFT_1274942</name>
</gene>
<dbReference type="Gene3D" id="3.30.360.10">
    <property type="entry name" value="Dihydrodipicolinate Reductase, domain 2"/>
    <property type="match status" value="1"/>
</dbReference>
<evidence type="ECO:0000313" key="1">
    <source>
        <dbReference type="EMBL" id="KAJ7739835.1"/>
    </source>
</evidence>
<reference evidence="1" key="1">
    <citation type="submission" date="2023-03" db="EMBL/GenBank/DDBJ databases">
        <title>Massive genome expansion in bonnet fungi (Mycena s.s.) driven by repeated elements and novel gene families across ecological guilds.</title>
        <authorList>
            <consortium name="Lawrence Berkeley National Laboratory"/>
            <person name="Harder C.B."/>
            <person name="Miyauchi S."/>
            <person name="Viragh M."/>
            <person name="Kuo A."/>
            <person name="Thoen E."/>
            <person name="Andreopoulos B."/>
            <person name="Lu D."/>
            <person name="Skrede I."/>
            <person name="Drula E."/>
            <person name="Henrissat B."/>
            <person name="Morin E."/>
            <person name="Kohler A."/>
            <person name="Barry K."/>
            <person name="LaButti K."/>
            <person name="Morin E."/>
            <person name="Salamov A."/>
            <person name="Lipzen A."/>
            <person name="Mereny Z."/>
            <person name="Hegedus B."/>
            <person name="Baldrian P."/>
            <person name="Stursova M."/>
            <person name="Weitz H."/>
            <person name="Taylor A."/>
            <person name="Grigoriev I.V."/>
            <person name="Nagy L.G."/>
            <person name="Martin F."/>
            <person name="Kauserud H."/>
        </authorList>
    </citation>
    <scope>NUCLEOTIDE SEQUENCE</scope>
    <source>
        <strain evidence="1">CBHHK182m</strain>
    </source>
</reference>
<dbReference type="AlphaFoldDB" id="A0AAD7IC72"/>
<organism evidence="1 2">
    <name type="scientific">Mycena metata</name>
    <dbReference type="NCBI Taxonomy" id="1033252"/>
    <lineage>
        <taxon>Eukaryota</taxon>
        <taxon>Fungi</taxon>
        <taxon>Dikarya</taxon>
        <taxon>Basidiomycota</taxon>
        <taxon>Agaricomycotina</taxon>
        <taxon>Agaricomycetes</taxon>
        <taxon>Agaricomycetidae</taxon>
        <taxon>Agaricales</taxon>
        <taxon>Marasmiineae</taxon>
        <taxon>Mycenaceae</taxon>
        <taxon>Mycena</taxon>
    </lineage>
</organism>
<feature type="non-terminal residue" evidence="1">
    <location>
        <position position="83"/>
    </location>
</feature>